<keyword evidence="2" id="KW-1185">Reference proteome</keyword>
<dbReference type="InterPro" id="IPR053204">
    <property type="entry name" value="Oxopyrrolidines_Biosynth-assoc"/>
</dbReference>
<protein>
    <submittedName>
        <fullName evidence="1">Uncharacterized protein</fullName>
    </submittedName>
</protein>
<evidence type="ECO:0000313" key="1">
    <source>
        <dbReference type="EMBL" id="VUC32340.1"/>
    </source>
</evidence>
<evidence type="ECO:0000313" key="2">
    <source>
        <dbReference type="Proteomes" id="UP000766486"/>
    </source>
</evidence>
<dbReference type="PANTHER" id="PTHR38797:SF4">
    <property type="entry name" value="NUCLEAR PORE COMPLEX PROTEIN NUP85"/>
    <property type="match status" value="1"/>
</dbReference>
<dbReference type="Proteomes" id="UP000766486">
    <property type="component" value="Unassembled WGS sequence"/>
</dbReference>
<name>A0ABY6UMD0_BIOOC</name>
<accession>A0ABY6UMD0</accession>
<proteinExistence type="predicted"/>
<sequence>MSTPKTDSPAEGVIPKTMKEVILKEAQRANEDGGDSKIEQLISDLTVYTTDGLTLSRLEHHLREVWYACIQGATYVPSAGHQQRSIVCCVLAARASGPLQYKPPPPVSSGQMTKEGEIVTFSDGRTFFPDLPLFSACLVEEFTGDFCQLGMNQQINFVTFVGRLLAVGIYDGPALCALSLFKAVLEDSRPLQATSSAAESERFLTVDSLIVSLYELIESSGVSFALLSRRKLQATHAAESFSDFPHLADPGELAMKPGSTPPFSSGYSPERWAFWVQRLRELEKCGIEDVEGMAGACMGVMYQAESNTNLFGLLADRAPVLPEYDHCYTISF</sequence>
<reference evidence="1 2" key="1">
    <citation type="submission" date="2019-06" db="EMBL/GenBank/DDBJ databases">
        <authorList>
            <person name="Broberg M."/>
        </authorList>
    </citation>
    <scope>NUCLEOTIDE SEQUENCE [LARGE SCALE GENOMIC DNA]</scope>
</reference>
<dbReference type="Pfam" id="PF12311">
    <property type="entry name" value="DUF3632"/>
    <property type="match status" value="1"/>
</dbReference>
<dbReference type="InterPro" id="IPR022085">
    <property type="entry name" value="OpdG"/>
</dbReference>
<dbReference type="PANTHER" id="PTHR38797">
    <property type="entry name" value="NUCLEAR PORE COMPLEX PROTEIN NUP85-RELATED"/>
    <property type="match status" value="1"/>
</dbReference>
<gene>
    <name evidence="1" type="ORF">CLO192961_LOCUS326741</name>
</gene>
<comment type="caution">
    <text evidence="1">The sequence shown here is derived from an EMBL/GenBank/DDBJ whole genome shotgun (WGS) entry which is preliminary data.</text>
</comment>
<dbReference type="EMBL" id="CABFNS010000850">
    <property type="protein sequence ID" value="VUC32340.1"/>
    <property type="molecule type" value="Genomic_DNA"/>
</dbReference>
<organism evidence="1 2">
    <name type="scientific">Bionectria ochroleuca</name>
    <name type="common">Gliocladium roseum</name>
    <dbReference type="NCBI Taxonomy" id="29856"/>
    <lineage>
        <taxon>Eukaryota</taxon>
        <taxon>Fungi</taxon>
        <taxon>Dikarya</taxon>
        <taxon>Ascomycota</taxon>
        <taxon>Pezizomycotina</taxon>
        <taxon>Sordariomycetes</taxon>
        <taxon>Hypocreomycetidae</taxon>
        <taxon>Hypocreales</taxon>
        <taxon>Bionectriaceae</taxon>
        <taxon>Clonostachys</taxon>
    </lineage>
</organism>